<protein>
    <submittedName>
        <fullName evidence="2">Uncharacterized protein</fullName>
    </submittedName>
</protein>
<reference evidence="2" key="2">
    <citation type="submission" date="2022-01" db="EMBL/GenBank/DDBJ databases">
        <authorList>
            <person name="Yamashiro T."/>
            <person name="Shiraishi A."/>
            <person name="Satake H."/>
            <person name="Nakayama K."/>
        </authorList>
    </citation>
    <scope>NUCLEOTIDE SEQUENCE</scope>
</reference>
<feature type="compositionally biased region" description="Basic and acidic residues" evidence="1">
    <location>
        <begin position="80"/>
        <end position="95"/>
    </location>
</feature>
<name>A0ABQ5H9N9_9ASTR</name>
<reference evidence="2" key="1">
    <citation type="journal article" date="2022" name="Int. J. Mol. Sci.">
        <title>Draft Genome of Tanacetum Coccineum: Genomic Comparison of Closely Related Tanacetum-Family Plants.</title>
        <authorList>
            <person name="Yamashiro T."/>
            <person name="Shiraishi A."/>
            <person name="Nakayama K."/>
            <person name="Satake H."/>
        </authorList>
    </citation>
    <scope>NUCLEOTIDE SEQUENCE</scope>
</reference>
<dbReference type="EMBL" id="BQNB010019298">
    <property type="protein sequence ID" value="GJT83843.1"/>
    <property type="molecule type" value="Genomic_DNA"/>
</dbReference>
<keyword evidence="3" id="KW-1185">Reference proteome</keyword>
<dbReference type="Proteomes" id="UP001151760">
    <property type="component" value="Unassembled WGS sequence"/>
</dbReference>
<evidence type="ECO:0000313" key="2">
    <source>
        <dbReference type="EMBL" id="GJT83843.1"/>
    </source>
</evidence>
<feature type="region of interest" description="Disordered" evidence="1">
    <location>
        <begin position="80"/>
        <end position="119"/>
    </location>
</feature>
<gene>
    <name evidence="2" type="ORF">Tco_1058185</name>
</gene>
<evidence type="ECO:0000313" key="3">
    <source>
        <dbReference type="Proteomes" id="UP001151760"/>
    </source>
</evidence>
<comment type="caution">
    <text evidence="2">The sequence shown here is derived from an EMBL/GenBank/DDBJ whole genome shotgun (WGS) entry which is preliminary data.</text>
</comment>
<proteinExistence type="predicted"/>
<organism evidence="2 3">
    <name type="scientific">Tanacetum coccineum</name>
    <dbReference type="NCBI Taxonomy" id="301880"/>
    <lineage>
        <taxon>Eukaryota</taxon>
        <taxon>Viridiplantae</taxon>
        <taxon>Streptophyta</taxon>
        <taxon>Embryophyta</taxon>
        <taxon>Tracheophyta</taxon>
        <taxon>Spermatophyta</taxon>
        <taxon>Magnoliopsida</taxon>
        <taxon>eudicotyledons</taxon>
        <taxon>Gunneridae</taxon>
        <taxon>Pentapetalae</taxon>
        <taxon>asterids</taxon>
        <taxon>campanulids</taxon>
        <taxon>Asterales</taxon>
        <taxon>Asteraceae</taxon>
        <taxon>Asteroideae</taxon>
        <taxon>Anthemideae</taxon>
        <taxon>Anthemidinae</taxon>
        <taxon>Tanacetum</taxon>
    </lineage>
</organism>
<accession>A0ABQ5H9N9</accession>
<sequence>MPSHVGSYDGKGDLDNYLHLFEGAIRMQKGVTPVASVYFLIVHGLRRRSHVDFLSTGLPTTYKGLMEKTYTWIEAREVATNEAPNDHREGSDRFKKNSSWDNSKGKRNRDKFSPYRGVN</sequence>
<evidence type="ECO:0000256" key="1">
    <source>
        <dbReference type="SAM" id="MobiDB-lite"/>
    </source>
</evidence>